<dbReference type="PANTHER" id="PTHR35531">
    <property type="entry name" value="INNER MEMBRANE PROTEIN YBCI-RELATED"/>
    <property type="match status" value="1"/>
</dbReference>
<feature type="transmembrane region" description="Helical" evidence="1">
    <location>
        <begin position="102"/>
        <end position="125"/>
    </location>
</feature>
<dbReference type="RefSeq" id="WP_046823961.1">
    <property type="nucleotide sequence ID" value="NZ_LBBT01000296.1"/>
</dbReference>
<keyword evidence="1" id="KW-0472">Membrane</keyword>
<dbReference type="OrthoDB" id="5459053at2"/>
<evidence type="ECO:0000313" key="2">
    <source>
        <dbReference type="EMBL" id="KKY00302.1"/>
    </source>
</evidence>
<dbReference type="AlphaFoldDB" id="A0A0M3DFY1"/>
<evidence type="ECO:0008006" key="4">
    <source>
        <dbReference type="Google" id="ProtNLM"/>
    </source>
</evidence>
<evidence type="ECO:0000313" key="3">
    <source>
        <dbReference type="Proteomes" id="UP000034407"/>
    </source>
</evidence>
<name>A0A0M3DFY1_9FIRM</name>
<proteinExistence type="predicted"/>
<dbReference type="Pfam" id="PF04307">
    <property type="entry name" value="YdjM"/>
    <property type="match status" value="1"/>
</dbReference>
<dbReference type="Proteomes" id="UP000034407">
    <property type="component" value="Unassembled WGS sequence"/>
</dbReference>
<keyword evidence="1" id="KW-1133">Transmembrane helix</keyword>
<keyword evidence="1" id="KW-0812">Transmembrane</keyword>
<keyword evidence="3" id="KW-1185">Reference proteome</keyword>
<feature type="transmembrane region" description="Helical" evidence="1">
    <location>
        <begin position="184"/>
        <end position="206"/>
    </location>
</feature>
<organism evidence="2 3">
    <name type="scientific">Paraclostridium benzoelyticum</name>
    <dbReference type="NCBI Taxonomy" id="1629550"/>
    <lineage>
        <taxon>Bacteria</taxon>
        <taxon>Bacillati</taxon>
        <taxon>Bacillota</taxon>
        <taxon>Clostridia</taxon>
        <taxon>Peptostreptococcales</taxon>
        <taxon>Peptostreptococcaceae</taxon>
        <taxon>Paraclostridium</taxon>
    </lineage>
</organism>
<dbReference type="EMBL" id="LBBT01000296">
    <property type="protein sequence ID" value="KKY00302.1"/>
    <property type="molecule type" value="Genomic_DNA"/>
</dbReference>
<accession>A0A0M3DFY1</accession>
<sequence>MKNFPYFEYNLWEVILIKYDTHINGGIFLGMLFLGPFYNYIISNFNLIEISIFLLLYIYFLKLGSIFPDIDCPQSYIGKKFNILSKIINNKFHHRGFTHSALFIYFLIFISLLIDIGFKLLYPYILVFLDVYIFIMFYGFILGCISHILLDMFNSSGVCLFYPSCKKYRLPLAPVIKVGSNAEISLNSFLSLLTNILIVMYIFNLIEYLA</sequence>
<dbReference type="PATRIC" id="fig|1629550.3.peg.2458"/>
<feature type="transmembrane region" description="Helical" evidence="1">
    <location>
        <begin position="131"/>
        <end position="163"/>
    </location>
</feature>
<comment type="caution">
    <text evidence="2">The sequence shown here is derived from an EMBL/GenBank/DDBJ whole genome shotgun (WGS) entry which is preliminary data.</text>
</comment>
<reference evidence="2 3" key="1">
    <citation type="submission" date="2015-04" db="EMBL/GenBank/DDBJ databases">
        <title>Microcin producing Clostridium sp. JC272T.</title>
        <authorList>
            <person name="Jyothsna T."/>
            <person name="Sasikala C."/>
            <person name="Ramana C."/>
        </authorList>
    </citation>
    <scope>NUCLEOTIDE SEQUENCE [LARGE SCALE GENOMIC DNA]</scope>
    <source>
        <strain evidence="2 3">JC272</strain>
    </source>
</reference>
<protein>
    <recommendedName>
        <fullName evidence="4">Metal-dependent hydrolase</fullName>
    </recommendedName>
</protein>
<evidence type="ECO:0000256" key="1">
    <source>
        <dbReference type="SAM" id="Phobius"/>
    </source>
</evidence>
<feature type="transmembrane region" description="Helical" evidence="1">
    <location>
        <begin position="37"/>
        <end position="60"/>
    </location>
</feature>
<dbReference type="InterPro" id="IPR007404">
    <property type="entry name" value="YdjM-like"/>
</dbReference>
<dbReference type="PANTHER" id="PTHR35531:SF1">
    <property type="entry name" value="INNER MEMBRANE PROTEIN YBCI-RELATED"/>
    <property type="match status" value="1"/>
</dbReference>
<gene>
    <name evidence="2" type="ORF">VN21_14910</name>
</gene>